<comment type="cofactor">
    <cofactor evidence="9">
        <name>a divalent metal cation</name>
        <dbReference type="ChEBI" id="CHEBI:60240"/>
    </cofactor>
    <text evidence="9">Binds 1 divalent metal cation per subunit.</text>
</comment>
<evidence type="ECO:0000256" key="4">
    <source>
        <dbReference type="ARBA" id="ARBA00011062"/>
    </source>
</evidence>
<dbReference type="NCBIfam" id="NF001489">
    <property type="entry name" value="PRK00346.1-3"/>
    <property type="match status" value="1"/>
</dbReference>
<dbReference type="InterPro" id="IPR002828">
    <property type="entry name" value="SurE-like_Pase/nucleotidase"/>
</dbReference>
<dbReference type="EC" id="3.1.3.5" evidence="9"/>
<feature type="binding site" evidence="9">
    <location>
        <position position="8"/>
    </location>
    <ligand>
        <name>a divalent metal cation</name>
        <dbReference type="ChEBI" id="CHEBI:60240"/>
    </ligand>
</feature>
<name>A0A378U0H0_NEIEL</name>
<comment type="cofactor">
    <cofactor evidence="2">
        <name>Mg(2+)</name>
        <dbReference type="ChEBI" id="CHEBI:18420"/>
    </cofactor>
</comment>
<dbReference type="Gene3D" id="3.40.1210.10">
    <property type="entry name" value="Survival protein SurE-like phosphatase/nucleotidase"/>
    <property type="match status" value="1"/>
</dbReference>
<dbReference type="NCBIfam" id="TIGR00087">
    <property type="entry name" value="surE"/>
    <property type="match status" value="1"/>
</dbReference>
<keyword evidence="5 9" id="KW-0963">Cytoplasm</keyword>
<dbReference type="HAMAP" id="MF_00060">
    <property type="entry name" value="SurE"/>
    <property type="match status" value="1"/>
</dbReference>
<keyword evidence="7 9" id="KW-0547">Nucleotide-binding</keyword>
<dbReference type="GeneID" id="93353283"/>
<dbReference type="PANTHER" id="PTHR30457:SF12">
    <property type="entry name" value="5'_3'-NUCLEOTIDASE SURE"/>
    <property type="match status" value="1"/>
</dbReference>
<dbReference type="GO" id="GO:0046872">
    <property type="term" value="F:metal ion binding"/>
    <property type="evidence" value="ECO:0007669"/>
    <property type="project" value="UniProtKB-UniRule"/>
</dbReference>
<feature type="binding site" evidence="9">
    <location>
        <position position="9"/>
    </location>
    <ligand>
        <name>a divalent metal cation</name>
        <dbReference type="ChEBI" id="CHEBI:60240"/>
    </ligand>
</feature>
<accession>A0A378U0H0</accession>
<keyword evidence="8 9" id="KW-0378">Hydrolase</keyword>
<dbReference type="RefSeq" id="WP_049249593.1">
    <property type="nucleotide sequence ID" value="NZ_BTPO01000015.1"/>
</dbReference>
<feature type="binding site" evidence="9">
    <location>
        <position position="39"/>
    </location>
    <ligand>
        <name>a divalent metal cation</name>
        <dbReference type="ChEBI" id="CHEBI:60240"/>
    </ligand>
</feature>
<evidence type="ECO:0000313" key="12">
    <source>
        <dbReference type="Proteomes" id="UP000254927"/>
    </source>
</evidence>
<evidence type="ECO:0000256" key="5">
    <source>
        <dbReference type="ARBA" id="ARBA00022490"/>
    </source>
</evidence>
<evidence type="ECO:0000256" key="6">
    <source>
        <dbReference type="ARBA" id="ARBA00022723"/>
    </source>
</evidence>
<dbReference type="Proteomes" id="UP000254927">
    <property type="component" value="Unassembled WGS sequence"/>
</dbReference>
<evidence type="ECO:0000256" key="2">
    <source>
        <dbReference type="ARBA" id="ARBA00001946"/>
    </source>
</evidence>
<gene>
    <name evidence="9 11" type="primary">surE</name>
    <name evidence="11" type="ORF">NCTC10660_02299</name>
</gene>
<dbReference type="FunFam" id="3.40.1210.10:FF:000001">
    <property type="entry name" value="5'/3'-nucleotidase SurE"/>
    <property type="match status" value="1"/>
</dbReference>
<protein>
    <recommendedName>
        <fullName evidence="9">5'-nucleotidase SurE</fullName>
        <ecNumber evidence="9">3.1.3.5</ecNumber>
    </recommendedName>
    <alternativeName>
        <fullName evidence="9">Nucleoside 5'-monophosphate phosphohydrolase</fullName>
    </alternativeName>
</protein>
<dbReference type="PANTHER" id="PTHR30457">
    <property type="entry name" value="5'-NUCLEOTIDASE SURE"/>
    <property type="match status" value="1"/>
</dbReference>
<dbReference type="GO" id="GO:0004309">
    <property type="term" value="F:exopolyphosphatase activity"/>
    <property type="evidence" value="ECO:0007669"/>
    <property type="project" value="TreeGrafter"/>
</dbReference>
<dbReference type="GO" id="GO:0005737">
    <property type="term" value="C:cytoplasm"/>
    <property type="evidence" value="ECO:0007669"/>
    <property type="project" value="UniProtKB-SubCell"/>
</dbReference>
<proteinExistence type="inferred from homology"/>
<dbReference type="AlphaFoldDB" id="A0A378U0H0"/>
<keyword evidence="6 9" id="KW-0479">Metal-binding</keyword>
<evidence type="ECO:0000259" key="10">
    <source>
        <dbReference type="Pfam" id="PF01975"/>
    </source>
</evidence>
<feature type="domain" description="Survival protein SurE-like phosphatase/nucleotidase" evidence="10">
    <location>
        <begin position="3"/>
        <end position="183"/>
    </location>
</feature>
<evidence type="ECO:0000256" key="3">
    <source>
        <dbReference type="ARBA" id="ARBA00004496"/>
    </source>
</evidence>
<evidence type="ECO:0000256" key="8">
    <source>
        <dbReference type="ARBA" id="ARBA00022801"/>
    </source>
</evidence>
<dbReference type="InterPro" id="IPR036523">
    <property type="entry name" value="SurE-like_sf"/>
</dbReference>
<evidence type="ECO:0000313" key="11">
    <source>
        <dbReference type="EMBL" id="STZ68769.1"/>
    </source>
</evidence>
<organism evidence="11 12">
    <name type="scientific">Neisseria elongata</name>
    <dbReference type="NCBI Taxonomy" id="495"/>
    <lineage>
        <taxon>Bacteria</taxon>
        <taxon>Pseudomonadati</taxon>
        <taxon>Pseudomonadota</taxon>
        <taxon>Betaproteobacteria</taxon>
        <taxon>Neisseriales</taxon>
        <taxon>Neisseriaceae</taxon>
        <taxon>Neisseria</taxon>
    </lineage>
</organism>
<dbReference type="EMBL" id="UGQW01000002">
    <property type="protein sequence ID" value="STZ68769.1"/>
    <property type="molecule type" value="Genomic_DNA"/>
</dbReference>
<dbReference type="GO" id="GO:0008254">
    <property type="term" value="F:3'-nucleotidase activity"/>
    <property type="evidence" value="ECO:0007669"/>
    <property type="project" value="TreeGrafter"/>
</dbReference>
<dbReference type="Pfam" id="PF01975">
    <property type="entry name" value="SurE"/>
    <property type="match status" value="1"/>
</dbReference>
<dbReference type="InterPro" id="IPR030048">
    <property type="entry name" value="SurE"/>
</dbReference>
<dbReference type="GO" id="GO:0008253">
    <property type="term" value="F:5'-nucleotidase activity"/>
    <property type="evidence" value="ECO:0007669"/>
    <property type="project" value="UniProtKB-UniRule"/>
</dbReference>
<comment type="similarity">
    <text evidence="4 9">Belongs to the SurE nucleotidase family.</text>
</comment>
<comment type="catalytic activity">
    <reaction evidence="1 9">
        <text>a ribonucleoside 5'-phosphate + H2O = a ribonucleoside + phosphate</text>
        <dbReference type="Rhea" id="RHEA:12484"/>
        <dbReference type="ChEBI" id="CHEBI:15377"/>
        <dbReference type="ChEBI" id="CHEBI:18254"/>
        <dbReference type="ChEBI" id="CHEBI:43474"/>
        <dbReference type="ChEBI" id="CHEBI:58043"/>
        <dbReference type="EC" id="3.1.3.5"/>
    </reaction>
</comment>
<evidence type="ECO:0000256" key="1">
    <source>
        <dbReference type="ARBA" id="ARBA00000815"/>
    </source>
</evidence>
<dbReference type="NCBIfam" id="NF001490">
    <property type="entry name" value="PRK00346.1-4"/>
    <property type="match status" value="1"/>
</dbReference>
<comment type="function">
    <text evidence="9">Nucleotidase that shows phosphatase activity on nucleoside 5'-monophosphates.</text>
</comment>
<dbReference type="GO" id="GO:0000166">
    <property type="term" value="F:nucleotide binding"/>
    <property type="evidence" value="ECO:0007669"/>
    <property type="project" value="UniProtKB-KW"/>
</dbReference>
<comment type="subcellular location">
    <subcellularLocation>
        <location evidence="3 9">Cytoplasm</location>
    </subcellularLocation>
</comment>
<dbReference type="SUPFAM" id="SSF64167">
    <property type="entry name" value="SurE-like"/>
    <property type="match status" value="1"/>
</dbReference>
<evidence type="ECO:0000256" key="9">
    <source>
        <dbReference type="HAMAP-Rule" id="MF_00060"/>
    </source>
</evidence>
<feature type="binding site" evidence="9">
    <location>
        <position position="91"/>
    </location>
    <ligand>
        <name>a divalent metal cation</name>
        <dbReference type="ChEBI" id="CHEBI:60240"/>
    </ligand>
</feature>
<reference evidence="11 12" key="1">
    <citation type="submission" date="2018-06" db="EMBL/GenBank/DDBJ databases">
        <authorList>
            <consortium name="Pathogen Informatics"/>
            <person name="Doyle S."/>
        </authorList>
    </citation>
    <scope>NUCLEOTIDE SEQUENCE [LARGE SCALE GENOMIC DNA]</scope>
    <source>
        <strain evidence="11 12">NCTC10660</strain>
    </source>
</reference>
<evidence type="ECO:0000256" key="7">
    <source>
        <dbReference type="ARBA" id="ARBA00022741"/>
    </source>
</evidence>
<sequence length="250" mass="27439">MNILICNDDGYLAQGIAVLARVAAEFANVRVVAPERNRSGVSNSLTLDRPLQLRQAENGFYYVSGTPTDCIHLALHALPEFKPDLVLSGINHGANMGDDTLYSGTVAAATEAYLLGFPAVAFSLNDHTDRYWPTAEKAAWQLLEKLTANPPQQPVLWNVNIPAVAAEDLRGCRITRLGRRHHEQSIVPMHNPRGEKVYWIGAAGEAADREDGTDFAECAAGFITVTPLQIDLTAYNLLHETARYWQQSEG</sequence>